<dbReference type="SUPFAM" id="SSF52540">
    <property type="entry name" value="P-loop containing nucleoside triphosphate hydrolases"/>
    <property type="match status" value="1"/>
</dbReference>
<keyword evidence="1" id="KW-0547">Nucleotide-binding</keyword>
<accession>A0A1I8AE82</accession>
<dbReference type="SMART" id="SM00174">
    <property type="entry name" value="RHO"/>
    <property type="match status" value="1"/>
</dbReference>
<organism evidence="4 5">
    <name type="scientific">Steinernema glaseri</name>
    <dbReference type="NCBI Taxonomy" id="37863"/>
    <lineage>
        <taxon>Eukaryota</taxon>
        <taxon>Metazoa</taxon>
        <taxon>Ecdysozoa</taxon>
        <taxon>Nematoda</taxon>
        <taxon>Chromadorea</taxon>
        <taxon>Rhabditida</taxon>
        <taxon>Tylenchina</taxon>
        <taxon>Panagrolaimomorpha</taxon>
        <taxon>Strongyloidoidea</taxon>
        <taxon>Steinernematidae</taxon>
        <taxon>Steinernema</taxon>
    </lineage>
</organism>
<dbReference type="InterPro" id="IPR001806">
    <property type="entry name" value="Small_GTPase"/>
</dbReference>
<dbReference type="SMART" id="SM00173">
    <property type="entry name" value="RAS"/>
    <property type="match status" value="1"/>
</dbReference>
<dbReference type="PROSITE" id="PS51421">
    <property type="entry name" value="RAS"/>
    <property type="match status" value="1"/>
</dbReference>
<dbReference type="AlphaFoldDB" id="A0A1I8AE82"/>
<dbReference type="SMART" id="SM00175">
    <property type="entry name" value="RAB"/>
    <property type="match status" value="1"/>
</dbReference>
<keyword evidence="4" id="KW-1185">Reference proteome</keyword>
<dbReference type="WBParaSite" id="L893_g472.t1">
    <property type="protein sequence ID" value="L893_g472.t1"/>
    <property type="gene ID" value="L893_g472"/>
</dbReference>
<evidence type="ECO:0000313" key="4">
    <source>
        <dbReference type="Proteomes" id="UP000095287"/>
    </source>
</evidence>
<dbReference type="Proteomes" id="UP000095287">
    <property type="component" value="Unplaced"/>
</dbReference>
<dbReference type="GO" id="GO:0003924">
    <property type="term" value="F:GTPase activity"/>
    <property type="evidence" value="ECO:0007669"/>
    <property type="project" value="InterPro"/>
</dbReference>
<dbReference type="Gene3D" id="3.40.50.300">
    <property type="entry name" value="P-loop containing nucleotide triphosphate hydrolases"/>
    <property type="match status" value="1"/>
</dbReference>
<evidence type="ECO:0000256" key="1">
    <source>
        <dbReference type="ARBA" id="ARBA00022741"/>
    </source>
</evidence>
<feature type="compositionally biased region" description="Basic residues" evidence="3">
    <location>
        <begin position="33"/>
        <end position="43"/>
    </location>
</feature>
<evidence type="ECO:0000256" key="2">
    <source>
        <dbReference type="ARBA" id="ARBA00023134"/>
    </source>
</evidence>
<feature type="region of interest" description="Disordered" evidence="3">
    <location>
        <begin position="1"/>
        <end position="48"/>
    </location>
</feature>
<sequence length="294" mass="33095">MRREDVPGTEDSAPPVANRTLTKEPQTMSDRVHRSHSAARPSRHSIPTGDEARKVSLTLVVLGAEKLGPLLAVVVPWHGVAFCANYYPEVGKSALVSQFLWCYFPIDYHPTVEEFNWIEYDVSGNDTINYEGLLLEVIDTSGSRDFLAMRNLYESTGDAFVVVFSVDSQSSFKEAKAIISDIRARNGKDAPILLIANKMDLLESDKKSEWSNLDVDDYIHAEHLLFSSLSARDTSAVETTFGRLLERLRNRRCSGRPVLTKRRQSMPSKQVPIYANFVHLQTVEKNKDTRCSVM</sequence>
<evidence type="ECO:0000313" key="5">
    <source>
        <dbReference type="WBParaSite" id="L893_g472.t1"/>
    </source>
</evidence>
<dbReference type="InterPro" id="IPR020849">
    <property type="entry name" value="Small_GTPase_Ras-type"/>
</dbReference>
<dbReference type="GO" id="GO:0016020">
    <property type="term" value="C:membrane"/>
    <property type="evidence" value="ECO:0007669"/>
    <property type="project" value="InterPro"/>
</dbReference>
<name>A0A1I8AE82_9BILA</name>
<dbReference type="GO" id="GO:0005525">
    <property type="term" value="F:GTP binding"/>
    <property type="evidence" value="ECO:0007669"/>
    <property type="project" value="UniProtKB-KW"/>
</dbReference>
<dbReference type="NCBIfam" id="TIGR00231">
    <property type="entry name" value="small_GTP"/>
    <property type="match status" value="1"/>
</dbReference>
<dbReference type="InterPro" id="IPR027417">
    <property type="entry name" value="P-loop_NTPase"/>
</dbReference>
<keyword evidence="2" id="KW-0342">GTP-binding</keyword>
<evidence type="ECO:0000256" key="3">
    <source>
        <dbReference type="SAM" id="MobiDB-lite"/>
    </source>
</evidence>
<dbReference type="PANTHER" id="PTHR24070">
    <property type="entry name" value="RAS, DI-RAS, AND RHEB FAMILY MEMBERS OF SMALL GTPASE SUPERFAMILY"/>
    <property type="match status" value="1"/>
</dbReference>
<reference evidence="5" key="1">
    <citation type="submission" date="2016-11" db="UniProtKB">
        <authorList>
            <consortium name="WormBaseParasite"/>
        </authorList>
    </citation>
    <scope>IDENTIFICATION</scope>
</reference>
<protein>
    <submittedName>
        <fullName evidence="5">GTP-binding protein</fullName>
    </submittedName>
</protein>
<dbReference type="PRINTS" id="PR00449">
    <property type="entry name" value="RASTRNSFRMNG"/>
</dbReference>
<dbReference type="PROSITE" id="PS51419">
    <property type="entry name" value="RAB"/>
    <property type="match status" value="1"/>
</dbReference>
<dbReference type="GO" id="GO:0007165">
    <property type="term" value="P:signal transduction"/>
    <property type="evidence" value="ECO:0007669"/>
    <property type="project" value="InterPro"/>
</dbReference>
<proteinExistence type="predicted"/>
<dbReference type="Pfam" id="PF00071">
    <property type="entry name" value="Ras"/>
    <property type="match status" value="1"/>
</dbReference>
<dbReference type="InterPro" id="IPR005225">
    <property type="entry name" value="Small_GTP-bd"/>
</dbReference>
<feature type="compositionally biased region" description="Polar residues" evidence="3">
    <location>
        <begin position="19"/>
        <end position="29"/>
    </location>
</feature>